<feature type="domain" description="RRM" evidence="3">
    <location>
        <begin position="49"/>
        <end position="123"/>
    </location>
</feature>
<dbReference type="PANTHER" id="PTHR15241:SF304">
    <property type="entry name" value="RRM DOMAIN-CONTAINING PROTEIN"/>
    <property type="match status" value="1"/>
</dbReference>
<dbReference type="PROSITE" id="PS50102">
    <property type="entry name" value="RRM"/>
    <property type="match status" value="2"/>
</dbReference>
<dbReference type="InterPro" id="IPR000504">
    <property type="entry name" value="RRM_dom"/>
</dbReference>
<organism evidence="4">
    <name type="scientific">Alexandrium monilatum</name>
    <dbReference type="NCBI Taxonomy" id="311494"/>
    <lineage>
        <taxon>Eukaryota</taxon>
        <taxon>Sar</taxon>
        <taxon>Alveolata</taxon>
        <taxon>Dinophyceae</taxon>
        <taxon>Gonyaulacales</taxon>
        <taxon>Pyrocystaceae</taxon>
        <taxon>Alexandrium</taxon>
    </lineage>
</organism>
<dbReference type="Gene3D" id="3.30.70.330">
    <property type="match status" value="2"/>
</dbReference>
<dbReference type="SMART" id="SM00360">
    <property type="entry name" value="RRM"/>
    <property type="match status" value="2"/>
</dbReference>
<feature type="domain" description="RRM" evidence="3">
    <location>
        <begin position="135"/>
        <end position="212"/>
    </location>
</feature>
<dbReference type="EMBL" id="HBNR01052104">
    <property type="protein sequence ID" value="CAE4616744.1"/>
    <property type="molecule type" value="Transcribed_RNA"/>
</dbReference>
<protein>
    <recommendedName>
        <fullName evidence="3">RRM domain-containing protein</fullName>
    </recommendedName>
</protein>
<feature type="region of interest" description="Disordered" evidence="2">
    <location>
        <begin position="229"/>
        <end position="255"/>
    </location>
</feature>
<reference evidence="4" key="1">
    <citation type="submission" date="2021-01" db="EMBL/GenBank/DDBJ databases">
        <authorList>
            <person name="Corre E."/>
            <person name="Pelletier E."/>
            <person name="Niang G."/>
            <person name="Scheremetjew M."/>
            <person name="Finn R."/>
            <person name="Kale V."/>
            <person name="Holt S."/>
            <person name="Cochrane G."/>
            <person name="Meng A."/>
            <person name="Brown T."/>
            <person name="Cohen L."/>
        </authorList>
    </citation>
    <scope>NUCLEOTIDE SEQUENCE</scope>
    <source>
        <strain evidence="4">CCMP3105</strain>
    </source>
</reference>
<dbReference type="InterPro" id="IPR027417">
    <property type="entry name" value="P-loop_NTPase"/>
</dbReference>
<evidence type="ECO:0000256" key="2">
    <source>
        <dbReference type="SAM" id="MobiDB-lite"/>
    </source>
</evidence>
<dbReference type="Pfam" id="PF00076">
    <property type="entry name" value="RRM_1"/>
    <property type="match status" value="2"/>
</dbReference>
<gene>
    <name evidence="4" type="ORF">AMON00008_LOCUS36527</name>
</gene>
<sequence>MAQAILAQGVRVCACARLGCPPWCALPAPGGLCGPGGRAMGEDVPPQAARVYASDLPKGLGEAELWQVFGNYGDIVSIEQVNDSGSEAVFVGYKELEAAEEACKILNYASMRGEMCRCLRADRLEVIRRTKYTGQRLIFEQLDPAIDSCGLRDLCSLFGEVLDCKVEVEEEPGSRGLGFVHFSTEDEAAKAKLFLAGVQLGSSPAEIRPFELADIVLFTGCRYAPPPTRLNARNNVPGASNGEDEAQPAQGTPEDMERSIWQQFQSLEYHYMEVLEDLDSKLERLRDLIQLYEPSQERQIVVVAQPANVQPVVGVLCGSLAACDYDSLRLSTSVEDRRTILEGYETGNLYVVTMSSEVCTRREFDLGRPASVLINFDCPPSLPYHLHRIYKRAGTGTRIHNFFSPTVDSKLAVPLLKALEEAGHETPPELVELWSRMDQKG</sequence>
<dbReference type="AlphaFoldDB" id="A0A7S4RLJ2"/>
<dbReference type="InterPro" id="IPR012677">
    <property type="entry name" value="Nucleotide-bd_a/b_plait_sf"/>
</dbReference>
<dbReference type="CDD" id="cd00590">
    <property type="entry name" value="RRM_SF"/>
    <property type="match status" value="1"/>
</dbReference>
<dbReference type="Gene3D" id="3.40.50.300">
    <property type="entry name" value="P-loop containing nucleotide triphosphate hydrolases"/>
    <property type="match status" value="1"/>
</dbReference>
<dbReference type="PANTHER" id="PTHR15241">
    <property type="entry name" value="TRANSFORMER-2-RELATED"/>
    <property type="match status" value="1"/>
</dbReference>
<name>A0A7S4RLJ2_9DINO</name>
<evidence type="ECO:0000259" key="3">
    <source>
        <dbReference type="PROSITE" id="PS50102"/>
    </source>
</evidence>
<dbReference type="InterPro" id="IPR035979">
    <property type="entry name" value="RBD_domain_sf"/>
</dbReference>
<dbReference type="GO" id="GO:0003723">
    <property type="term" value="F:RNA binding"/>
    <property type="evidence" value="ECO:0007669"/>
    <property type="project" value="UniProtKB-UniRule"/>
</dbReference>
<proteinExistence type="predicted"/>
<accession>A0A7S4RLJ2</accession>
<dbReference type="SUPFAM" id="SSF54928">
    <property type="entry name" value="RNA-binding domain, RBD"/>
    <property type="match status" value="1"/>
</dbReference>
<evidence type="ECO:0000256" key="1">
    <source>
        <dbReference type="PROSITE-ProRule" id="PRU00176"/>
    </source>
</evidence>
<keyword evidence="1" id="KW-0694">RNA-binding</keyword>
<evidence type="ECO:0000313" key="4">
    <source>
        <dbReference type="EMBL" id="CAE4616744.1"/>
    </source>
</evidence>